<feature type="compositionally biased region" description="Low complexity" evidence="1">
    <location>
        <begin position="136"/>
        <end position="149"/>
    </location>
</feature>
<name>A0A6A4KXM4_9ERIC</name>
<dbReference type="AlphaFoldDB" id="A0A6A4KXM4"/>
<sequence>MPSGPKKRKNAKKKKGNGTNSNSAIDSHGDDDLNMQDDKESGEVSPHTSEDHHNHQNPSTEGEEEEEIEQREDNATVRSIVPESVPMLEIDSKEESTQKMVMDENNVIQIDWDLKLDDDNENAGINSVESVKESRGVSGSPNSSDSNKSSGEKSHYVEKNGAVKESGEPKVDDPKPTARDDFLELNQAGDGFPVINDLDVKEPKGDACDPRTVNSVKPVDLTGLPQVKDGASITEAYNSVAGTVPIDEREHVSEERINVDELPAENAMSSNQFQLGLKDNGQNEGSGISPVVMDMGSQLNEEKVDSTAEHTKDSVMSECSDSQPSVASAPRPVQTTSYGGPVKLVELQHSVSGTTMHTYSNSELTIENTWYVENDRHLGIGLLRQRVLELVTQ</sequence>
<evidence type="ECO:0000313" key="3">
    <source>
        <dbReference type="Proteomes" id="UP000428333"/>
    </source>
</evidence>
<feature type="non-terminal residue" evidence="2">
    <location>
        <position position="1"/>
    </location>
</feature>
<accession>A0A6A4KXM4</accession>
<feature type="compositionally biased region" description="Basic and acidic residues" evidence="1">
    <location>
        <begin position="27"/>
        <end position="54"/>
    </location>
</feature>
<comment type="caution">
    <text evidence="2">The sequence shown here is derived from an EMBL/GenBank/DDBJ whole genome shotgun (WGS) entry which is preliminary data.</text>
</comment>
<feature type="compositionally biased region" description="Polar residues" evidence="1">
    <location>
        <begin position="317"/>
        <end position="326"/>
    </location>
</feature>
<feature type="region of interest" description="Disordered" evidence="1">
    <location>
        <begin position="1"/>
        <end position="103"/>
    </location>
</feature>
<keyword evidence="3" id="KW-1185">Reference proteome</keyword>
<feature type="compositionally biased region" description="Basic and acidic residues" evidence="1">
    <location>
        <begin position="306"/>
        <end position="315"/>
    </location>
</feature>
<dbReference type="Proteomes" id="UP000428333">
    <property type="component" value="Linkage Group LG09"/>
</dbReference>
<dbReference type="PANTHER" id="PTHR37187">
    <property type="entry name" value="EXPRESSED PROTEIN"/>
    <property type="match status" value="1"/>
</dbReference>
<gene>
    <name evidence="2" type="ORF">C3L33_15855</name>
</gene>
<organism evidence="2 3">
    <name type="scientific">Rhododendron williamsianum</name>
    <dbReference type="NCBI Taxonomy" id="262921"/>
    <lineage>
        <taxon>Eukaryota</taxon>
        <taxon>Viridiplantae</taxon>
        <taxon>Streptophyta</taxon>
        <taxon>Embryophyta</taxon>
        <taxon>Tracheophyta</taxon>
        <taxon>Spermatophyta</taxon>
        <taxon>Magnoliopsida</taxon>
        <taxon>eudicotyledons</taxon>
        <taxon>Gunneridae</taxon>
        <taxon>Pentapetalae</taxon>
        <taxon>asterids</taxon>
        <taxon>Ericales</taxon>
        <taxon>Ericaceae</taxon>
        <taxon>Ericoideae</taxon>
        <taxon>Rhodoreae</taxon>
        <taxon>Rhododendron</taxon>
    </lineage>
</organism>
<evidence type="ECO:0000256" key="1">
    <source>
        <dbReference type="SAM" id="MobiDB-lite"/>
    </source>
</evidence>
<proteinExistence type="predicted"/>
<evidence type="ECO:0000313" key="2">
    <source>
        <dbReference type="EMBL" id="KAE9452243.1"/>
    </source>
</evidence>
<dbReference type="OrthoDB" id="1930727at2759"/>
<protein>
    <submittedName>
        <fullName evidence="2">Uncharacterized protein</fullName>
    </submittedName>
</protein>
<feature type="region of interest" description="Disordered" evidence="1">
    <location>
        <begin position="115"/>
        <end position="181"/>
    </location>
</feature>
<dbReference type="PANTHER" id="PTHR37187:SF7">
    <property type="entry name" value="EXPRESSED PROTEIN"/>
    <property type="match status" value="1"/>
</dbReference>
<feature type="compositionally biased region" description="Acidic residues" evidence="1">
    <location>
        <begin position="61"/>
        <end position="70"/>
    </location>
</feature>
<feature type="compositionally biased region" description="Basic and acidic residues" evidence="1">
    <location>
        <begin position="150"/>
        <end position="181"/>
    </location>
</feature>
<reference evidence="2 3" key="1">
    <citation type="journal article" date="2019" name="Genome Biol. Evol.">
        <title>The Rhododendron genome and chromosomal organization provide insight into shared whole-genome duplications across the heath family (Ericaceae).</title>
        <authorList>
            <person name="Soza V.L."/>
            <person name="Lindsley D."/>
            <person name="Waalkes A."/>
            <person name="Ramage E."/>
            <person name="Patwardhan R.P."/>
            <person name="Burton J.N."/>
            <person name="Adey A."/>
            <person name="Kumar A."/>
            <person name="Qiu R."/>
            <person name="Shendure J."/>
            <person name="Hall B."/>
        </authorList>
    </citation>
    <scope>NUCLEOTIDE SEQUENCE [LARGE SCALE GENOMIC DNA]</scope>
    <source>
        <strain evidence="2">RSF 1966-606</strain>
    </source>
</reference>
<feature type="compositionally biased region" description="Basic residues" evidence="1">
    <location>
        <begin position="1"/>
        <end position="16"/>
    </location>
</feature>
<feature type="region of interest" description="Disordered" evidence="1">
    <location>
        <begin position="306"/>
        <end position="334"/>
    </location>
</feature>
<dbReference type="EMBL" id="QEFC01002437">
    <property type="protein sequence ID" value="KAE9452243.1"/>
    <property type="molecule type" value="Genomic_DNA"/>
</dbReference>